<proteinExistence type="predicted"/>
<feature type="region of interest" description="Disordered" evidence="1">
    <location>
        <begin position="158"/>
        <end position="191"/>
    </location>
</feature>
<organism evidence="4">
    <name type="scientific">Drosophila persimilis</name>
    <name type="common">Fruit fly</name>
    <dbReference type="NCBI Taxonomy" id="7234"/>
    <lineage>
        <taxon>Eukaryota</taxon>
        <taxon>Metazoa</taxon>
        <taxon>Ecdysozoa</taxon>
        <taxon>Arthropoda</taxon>
        <taxon>Hexapoda</taxon>
        <taxon>Insecta</taxon>
        <taxon>Pterygota</taxon>
        <taxon>Neoptera</taxon>
        <taxon>Endopterygota</taxon>
        <taxon>Diptera</taxon>
        <taxon>Brachycera</taxon>
        <taxon>Muscomorpha</taxon>
        <taxon>Ephydroidea</taxon>
        <taxon>Drosophilidae</taxon>
        <taxon>Drosophila</taxon>
        <taxon>Sophophora</taxon>
    </lineage>
</organism>
<dbReference type="Proteomes" id="UP000008744">
    <property type="component" value="Unassembled WGS sequence"/>
</dbReference>
<accession>B4IQX2</accession>
<dbReference type="Pfam" id="PF07530">
    <property type="entry name" value="PRE_C2HC"/>
    <property type="match status" value="1"/>
</dbReference>
<dbReference type="EMBL" id="CH689801">
    <property type="protein sequence ID" value="EDW39509.1"/>
    <property type="molecule type" value="Genomic_DNA"/>
</dbReference>
<feature type="domain" description="Pre-C2HC" evidence="2">
    <location>
        <begin position="63"/>
        <end position="130"/>
    </location>
</feature>
<evidence type="ECO:0000259" key="2">
    <source>
        <dbReference type="Pfam" id="PF07530"/>
    </source>
</evidence>
<sequence>MPLPVPPPCPQPNGCCKKIKGATRDAIVELLGDEEEGLYTHQSKDDRGLRIAVRGLHCTTPTAWLNKAILEAGCIVTFSRVLPSRYEKQPNYNLFEAEIAPQADRGELGVLALKRLGSHLVSVKRLAKTKLPVQCHRCQAFGHTRAYCRRAFQQLQRSQEQNGEPQIQRQQQRPPLPHYPPQIRLNGKKHPNPAVANLIRFQKRLVLERTNDKQQQYLGLDQHQQQQPPQQQQQQTQTALVGTGSIVHLEGIDMVRVENLEKKTRGNVVSCCGHRNSTVIPDTKSVWLSSGRRL</sequence>
<dbReference type="HOGENOM" id="CLU_947547_0_0_1"/>
<gene>
    <name evidence="3" type="primary">Dper\GL19360</name>
    <name evidence="3" type="ORF">Dper_GL19360</name>
</gene>
<dbReference type="AlphaFoldDB" id="B4IQX2"/>
<evidence type="ECO:0000256" key="1">
    <source>
        <dbReference type="SAM" id="MobiDB-lite"/>
    </source>
</evidence>
<keyword evidence="4" id="KW-1185">Reference proteome</keyword>
<evidence type="ECO:0000313" key="4">
    <source>
        <dbReference type="Proteomes" id="UP000008744"/>
    </source>
</evidence>
<protein>
    <submittedName>
        <fullName evidence="3">GL19360</fullName>
    </submittedName>
</protein>
<evidence type="ECO:0000313" key="3">
    <source>
        <dbReference type="EMBL" id="EDW39509.1"/>
    </source>
</evidence>
<dbReference type="InterPro" id="IPR006579">
    <property type="entry name" value="Pre_C2HC_dom"/>
</dbReference>
<reference evidence="3 4" key="1">
    <citation type="journal article" date="2007" name="Nature">
        <title>Evolution of genes and genomes on the Drosophila phylogeny.</title>
        <authorList>
            <consortium name="Drosophila 12 Genomes Consortium"/>
            <person name="Clark A.G."/>
            <person name="Eisen M.B."/>
            <person name="Smith D.R."/>
            <person name="Bergman C.M."/>
            <person name="Oliver B."/>
            <person name="Markow T.A."/>
            <person name="Kaufman T.C."/>
            <person name="Kellis M."/>
            <person name="Gelbart W."/>
            <person name="Iyer V.N."/>
            <person name="Pollard D.A."/>
            <person name="Sackton T.B."/>
            <person name="Larracuente A.M."/>
            <person name="Singh N.D."/>
            <person name="Abad J.P."/>
            <person name="Abt D.N."/>
            <person name="Adryan B."/>
            <person name="Aguade M."/>
            <person name="Akashi H."/>
            <person name="Anderson W.W."/>
            <person name="Aquadro C.F."/>
            <person name="Ardell D.H."/>
            <person name="Arguello R."/>
            <person name="Artieri C.G."/>
            <person name="Barbash D.A."/>
            <person name="Barker D."/>
            <person name="Barsanti P."/>
            <person name="Batterham P."/>
            <person name="Batzoglou S."/>
            <person name="Begun D."/>
            <person name="Bhutkar A."/>
            <person name="Blanco E."/>
            <person name="Bosak S.A."/>
            <person name="Bradley R.K."/>
            <person name="Brand A.D."/>
            <person name="Brent M.R."/>
            <person name="Brooks A.N."/>
            <person name="Brown R.H."/>
            <person name="Butlin R.K."/>
            <person name="Caggese C."/>
            <person name="Calvi B.R."/>
            <person name="Bernardo de Carvalho A."/>
            <person name="Caspi A."/>
            <person name="Castrezana S."/>
            <person name="Celniker S.E."/>
            <person name="Chang J.L."/>
            <person name="Chapple C."/>
            <person name="Chatterji S."/>
            <person name="Chinwalla A."/>
            <person name="Civetta A."/>
            <person name="Clifton S.W."/>
            <person name="Comeron J.M."/>
            <person name="Costello J.C."/>
            <person name="Coyne J.A."/>
            <person name="Daub J."/>
            <person name="David R.G."/>
            <person name="Delcher A.L."/>
            <person name="Delehaunty K."/>
            <person name="Do C.B."/>
            <person name="Ebling H."/>
            <person name="Edwards K."/>
            <person name="Eickbush T."/>
            <person name="Evans J.D."/>
            <person name="Filipski A."/>
            <person name="Findeiss S."/>
            <person name="Freyhult E."/>
            <person name="Fulton L."/>
            <person name="Fulton R."/>
            <person name="Garcia A.C."/>
            <person name="Gardiner A."/>
            <person name="Garfield D.A."/>
            <person name="Garvin B.E."/>
            <person name="Gibson G."/>
            <person name="Gilbert D."/>
            <person name="Gnerre S."/>
            <person name="Godfrey J."/>
            <person name="Good R."/>
            <person name="Gotea V."/>
            <person name="Gravely B."/>
            <person name="Greenberg A.J."/>
            <person name="Griffiths-Jones S."/>
            <person name="Gross S."/>
            <person name="Guigo R."/>
            <person name="Gustafson E.A."/>
            <person name="Haerty W."/>
            <person name="Hahn M.W."/>
            <person name="Halligan D.L."/>
            <person name="Halpern A.L."/>
            <person name="Halter G.M."/>
            <person name="Han M.V."/>
            <person name="Heger A."/>
            <person name="Hillier L."/>
            <person name="Hinrichs A.S."/>
            <person name="Holmes I."/>
            <person name="Hoskins R.A."/>
            <person name="Hubisz M.J."/>
            <person name="Hultmark D."/>
            <person name="Huntley M.A."/>
            <person name="Jaffe D.B."/>
            <person name="Jagadeeshan S."/>
            <person name="Jeck W.R."/>
            <person name="Johnson J."/>
            <person name="Jones C.D."/>
            <person name="Jordan W.C."/>
            <person name="Karpen G.H."/>
            <person name="Kataoka E."/>
            <person name="Keightley P.D."/>
            <person name="Kheradpour P."/>
            <person name="Kirkness E.F."/>
            <person name="Koerich L.B."/>
            <person name="Kristiansen K."/>
            <person name="Kudrna D."/>
            <person name="Kulathinal R.J."/>
            <person name="Kumar S."/>
            <person name="Kwok R."/>
            <person name="Lander E."/>
            <person name="Langley C.H."/>
            <person name="Lapoint R."/>
            <person name="Lazzaro B.P."/>
            <person name="Lee S.J."/>
            <person name="Levesque L."/>
            <person name="Li R."/>
            <person name="Lin C.F."/>
            <person name="Lin M.F."/>
            <person name="Lindblad-Toh K."/>
            <person name="Llopart A."/>
            <person name="Long M."/>
            <person name="Low L."/>
            <person name="Lozovsky E."/>
            <person name="Lu J."/>
            <person name="Luo M."/>
            <person name="Machado C.A."/>
            <person name="Makalowski W."/>
            <person name="Marzo M."/>
            <person name="Matsuda M."/>
            <person name="Matzkin L."/>
            <person name="McAllister B."/>
            <person name="McBride C.S."/>
            <person name="McKernan B."/>
            <person name="McKernan K."/>
            <person name="Mendez-Lago M."/>
            <person name="Minx P."/>
            <person name="Mollenhauer M.U."/>
            <person name="Montooth K."/>
            <person name="Mount S.M."/>
            <person name="Mu X."/>
            <person name="Myers E."/>
            <person name="Negre B."/>
            <person name="Newfeld S."/>
            <person name="Nielsen R."/>
            <person name="Noor M.A."/>
            <person name="O'Grady P."/>
            <person name="Pachter L."/>
            <person name="Papaceit M."/>
            <person name="Parisi M.J."/>
            <person name="Parisi M."/>
            <person name="Parts L."/>
            <person name="Pedersen J.S."/>
            <person name="Pesole G."/>
            <person name="Phillippy A.M."/>
            <person name="Ponting C.P."/>
            <person name="Pop M."/>
            <person name="Porcelli D."/>
            <person name="Powell J.R."/>
            <person name="Prohaska S."/>
            <person name="Pruitt K."/>
            <person name="Puig M."/>
            <person name="Quesneville H."/>
            <person name="Ram K.R."/>
            <person name="Rand D."/>
            <person name="Rasmussen M.D."/>
            <person name="Reed L.K."/>
            <person name="Reenan R."/>
            <person name="Reily A."/>
            <person name="Remington K.A."/>
            <person name="Rieger T.T."/>
            <person name="Ritchie M.G."/>
            <person name="Robin C."/>
            <person name="Rogers Y.H."/>
            <person name="Rohde C."/>
            <person name="Rozas J."/>
            <person name="Rubenfield M.J."/>
            <person name="Ruiz A."/>
            <person name="Russo S."/>
            <person name="Salzberg S.L."/>
            <person name="Sanchez-Gracia A."/>
            <person name="Saranga D.J."/>
            <person name="Sato H."/>
            <person name="Schaeffer S.W."/>
            <person name="Schatz M.C."/>
            <person name="Schlenke T."/>
            <person name="Schwartz R."/>
            <person name="Segarra C."/>
            <person name="Singh R.S."/>
            <person name="Sirot L."/>
            <person name="Sirota M."/>
            <person name="Sisneros N.B."/>
            <person name="Smith C.D."/>
            <person name="Smith T.F."/>
            <person name="Spieth J."/>
            <person name="Stage D.E."/>
            <person name="Stark A."/>
            <person name="Stephan W."/>
            <person name="Strausberg R.L."/>
            <person name="Strempel S."/>
            <person name="Sturgill D."/>
            <person name="Sutton G."/>
            <person name="Sutton G.G."/>
            <person name="Tao W."/>
            <person name="Teichmann S."/>
            <person name="Tobari Y.N."/>
            <person name="Tomimura Y."/>
            <person name="Tsolas J.M."/>
            <person name="Valente V.L."/>
            <person name="Venter E."/>
            <person name="Venter J.C."/>
            <person name="Vicario S."/>
            <person name="Vieira F.G."/>
            <person name="Vilella A.J."/>
            <person name="Villasante A."/>
            <person name="Walenz B."/>
            <person name="Wang J."/>
            <person name="Wasserman M."/>
            <person name="Watts T."/>
            <person name="Wilson D."/>
            <person name="Wilson R.K."/>
            <person name="Wing R.A."/>
            <person name="Wolfner M.F."/>
            <person name="Wong A."/>
            <person name="Wong G.K."/>
            <person name="Wu C.I."/>
            <person name="Wu G."/>
            <person name="Yamamoto D."/>
            <person name="Yang H.P."/>
            <person name="Yang S.P."/>
            <person name="Yorke J.A."/>
            <person name="Yoshida K."/>
            <person name="Zdobnov E."/>
            <person name="Zhang P."/>
            <person name="Zhang Y."/>
            <person name="Zimin A.V."/>
            <person name="Baldwin J."/>
            <person name="Abdouelleil A."/>
            <person name="Abdulkadir J."/>
            <person name="Abebe A."/>
            <person name="Abera B."/>
            <person name="Abreu J."/>
            <person name="Acer S.C."/>
            <person name="Aftuck L."/>
            <person name="Alexander A."/>
            <person name="An P."/>
            <person name="Anderson E."/>
            <person name="Anderson S."/>
            <person name="Arachi H."/>
            <person name="Azer M."/>
            <person name="Bachantsang P."/>
            <person name="Barry A."/>
            <person name="Bayul T."/>
            <person name="Berlin A."/>
            <person name="Bessette D."/>
            <person name="Bloom T."/>
            <person name="Blye J."/>
            <person name="Boguslavskiy L."/>
            <person name="Bonnet C."/>
            <person name="Boukhgalter B."/>
            <person name="Bourzgui I."/>
            <person name="Brown A."/>
            <person name="Cahill P."/>
            <person name="Channer S."/>
            <person name="Cheshatsang Y."/>
            <person name="Chuda L."/>
            <person name="Citroen M."/>
            <person name="Collymore A."/>
            <person name="Cooke P."/>
            <person name="Costello M."/>
            <person name="D'Aco K."/>
            <person name="Daza R."/>
            <person name="De Haan G."/>
            <person name="DeGray S."/>
            <person name="DeMaso C."/>
            <person name="Dhargay N."/>
            <person name="Dooley K."/>
            <person name="Dooley E."/>
            <person name="Doricent M."/>
            <person name="Dorje P."/>
            <person name="Dorjee K."/>
            <person name="Dupes A."/>
            <person name="Elong R."/>
            <person name="Falk J."/>
            <person name="Farina A."/>
            <person name="Faro S."/>
            <person name="Ferguson D."/>
            <person name="Fisher S."/>
            <person name="Foley C.D."/>
            <person name="Franke A."/>
            <person name="Friedrich D."/>
            <person name="Gadbois L."/>
            <person name="Gearin G."/>
            <person name="Gearin C.R."/>
            <person name="Giannoukos G."/>
            <person name="Goode T."/>
            <person name="Graham J."/>
            <person name="Grandbois E."/>
            <person name="Grewal S."/>
            <person name="Gyaltsen K."/>
            <person name="Hafez N."/>
            <person name="Hagos B."/>
            <person name="Hall J."/>
            <person name="Henson C."/>
            <person name="Hollinger A."/>
            <person name="Honan T."/>
            <person name="Huard M.D."/>
            <person name="Hughes L."/>
            <person name="Hurhula B."/>
            <person name="Husby M.E."/>
            <person name="Kamat A."/>
            <person name="Kanga B."/>
            <person name="Kashin S."/>
            <person name="Khazanovich D."/>
            <person name="Kisner P."/>
            <person name="Lance K."/>
            <person name="Lara M."/>
            <person name="Lee W."/>
            <person name="Lennon N."/>
            <person name="Letendre F."/>
            <person name="LeVine R."/>
            <person name="Lipovsky A."/>
            <person name="Liu X."/>
            <person name="Liu J."/>
            <person name="Liu S."/>
            <person name="Lokyitsang T."/>
            <person name="Lokyitsang Y."/>
            <person name="Lubonja R."/>
            <person name="Lui A."/>
            <person name="MacDonald P."/>
            <person name="Magnisalis V."/>
            <person name="Maru K."/>
            <person name="Matthews C."/>
            <person name="McCusker W."/>
            <person name="McDonough S."/>
            <person name="Mehta T."/>
            <person name="Meldrim J."/>
            <person name="Meneus L."/>
            <person name="Mihai O."/>
            <person name="Mihalev A."/>
            <person name="Mihova T."/>
            <person name="Mittelman R."/>
            <person name="Mlenga V."/>
            <person name="Montmayeur A."/>
            <person name="Mulrain L."/>
            <person name="Navidi A."/>
            <person name="Naylor J."/>
            <person name="Negash T."/>
            <person name="Nguyen T."/>
            <person name="Nguyen N."/>
            <person name="Nicol R."/>
            <person name="Norbu C."/>
            <person name="Norbu N."/>
            <person name="Novod N."/>
            <person name="O'Neill B."/>
            <person name="Osman S."/>
            <person name="Markiewicz E."/>
            <person name="Oyono O.L."/>
            <person name="Patti C."/>
            <person name="Phunkhang P."/>
            <person name="Pierre F."/>
            <person name="Priest M."/>
            <person name="Raghuraman S."/>
            <person name="Rege F."/>
            <person name="Reyes R."/>
            <person name="Rise C."/>
            <person name="Rogov P."/>
            <person name="Ross K."/>
            <person name="Ryan E."/>
            <person name="Settipalli S."/>
            <person name="Shea T."/>
            <person name="Sherpa N."/>
            <person name="Shi L."/>
            <person name="Shih D."/>
            <person name="Sparrow T."/>
            <person name="Spaulding J."/>
            <person name="Stalker J."/>
            <person name="Stange-Thomann N."/>
            <person name="Stavropoulos S."/>
            <person name="Stone C."/>
            <person name="Strader C."/>
            <person name="Tesfaye S."/>
            <person name="Thomson T."/>
            <person name="Thoulutsang Y."/>
            <person name="Thoulutsang D."/>
            <person name="Topham K."/>
            <person name="Topping I."/>
            <person name="Tsamla T."/>
            <person name="Vassiliev H."/>
            <person name="Vo A."/>
            <person name="Wangchuk T."/>
            <person name="Wangdi T."/>
            <person name="Weiand M."/>
            <person name="Wilkinson J."/>
            <person name="Wilson A."/>
            <person name="Yadav S."/>
            <person name="Young G."/>
            <person name="Yu Q."/>
            <person name="Zembek L."/>
            <person name="Zhong D."/>
            <person name="Zimmer A."/>
            <person name="Zwirko Z."/>
            <person name="Jaffe D.B."/>
            <person name="Alvarez P."/>
            <person name="Brockman W."/>
            <person name="Butler J."/>
            <person name="Chin C."/>
            <person name="Gnerre S."/>
            <person name="Grabherr M."/>
            <person name="Kleber M."/>
            <person name="Mauceli E."/>
            <person name="MacCallum I."/>
        </authorList>
    </citation>
    <scope>NUCLEOTIDE SEQUENCE [LARGE SCALE GENOMIC DNA]</scope>
    <source>
        <strain evidence="4">MSH-3 / Tucson 14011-0111.49</strain>
    </source>
</reference>
<name>B4IQX2_DROPE</name>